<reference evidence="8" key="1">
    <citation type="submission" date="2012-05" db="EMBL/GenBank/DDBJ databases">
        <authorList>
            <person name="Krishnakumar V."/>
            <person name="Cheung F."/>
            <person name="Xiao Y."/>
            <person name="Chan A."/>
            <person name="Moskal W.A."/>
            <person name="Town C.D."/>
        </authorList>
    </citation>
    <scope>NUCLEOTIDE SEQUENCE</scope>
</reference>
<evidence type="ECO:0000256" key="4">
    <source>
        <dbReference type="ARBA" id="ARBA00023125"/>
    </source>
</evidence>
<feature type="domain" description="RWP-RK" evidence="7">
    <location>
        <begin position="19"/>
        <end position="90"/>
    </location>
</feature>
<keyword evidence="4" id="KW-0238">DNA-binding</keyword>
<dbReference type="PANTHER" id="PTHR46373:SF2">
    <property type="entry name" value="RWP-RK DOMAIN-CONTAINING PROTEIN"/>
    <property type="match status" value="1"/>
</dbReference>
<dbReference type="GO" id="GO:0003700">
    <property type="term" value="F:DNA-binding transcription factor activity"/>
    <property type="evidence" value="ECO:0007669"/>
    <property type="project" value="InterPro"/>
</dbReference>
<evidence type="ECO:0000256" key="2">
    <source>
        <dbReference type="ARBA" id="ARBA00023015"/>
    </source>
</evidence>
<keyword evidence="5" id="KW-0804">Transcription</keyword>
<evidence type="ECO:0000256" key="5">
    <source>
        <dbReference type="ARBA" id="ARBA00023163"/>
    </source>
</evidence>
<evidence type="ECO:0000259" key="7">
    <source>
        <dbReference type="PROSITE" id="PS51519"/>
    </source>
</evidence>
<keyword evidence="3" id="KW-0175">Coiled coil</keyword>
<dbReference type="GO" id="GO:0003677">
    <property type="term" value="F:DNA binding"/>
    <property type="evidence" value="ECO:0007669"/>
    <property type="project" value="UniProtKB-KW"/>
</dbReference>
<organism evidence="8">
    <name type="scientific">Lotus japonicus</name>
    <name type="common">Lotus corniculatus var. japonicus</name>
    <dbReference type="NCBI Taxonomy" id="34305"/>
    <lineage>
        <taxon>Eukaryota</taxon>
        <taxon>Viridiplantae</taxon>
        <taxon>Streptophyta</taxon>
        <taxon>Embryophyta</taxon>
        <taxon>Tracheophyta</taxon>
        <taxon>Spermatophyta</taxon>
        <taxon>Magnoliopsida</taxon>
        <taxon>eudicotyledons</taxon>
        <taxon>Gunneridae</taxon>
        <taxon>Pentapetalae</taxon>
        <taxon>rosids</taxon>
        <taxon>fabids</taxon>
        <taxon>Fabales</taxon>
        <taxon>Fabaceae</taxon>
        <taxon>Papilionoideae</taxon>
        <taxon>50 kb inversion clade</taxon>
        <taxon>NPAAA clade</taxon>
        <taxon>Hologalegina</taxon>
        <taxon>robinioid clade</taxon>
        <taxon>Loteae</taxon>
        <taxon>Lotus</taxon>
    </lineage>
</organism>
<dbReference type="PANTHER" id="PTHR46373">
    <property type="entry name" value="PROTEIN RKD4"/>
    <property type="match status" value="1"/>
</dbReference>
<dbReference type="InterPro" id="IPR003035">
    <property type="entry name" value="RWP-RK_dom"/>
</dbReference>
<proteinExistence type="evidence at transcript level"/>
<evidence type="ECO:0000256" key="1">
    <source>
        <dbReference type="ARBA" id="ARBA00004049"/>
    </source>
</evidence>
<evidence type="ECO:0000256" key="6">
    <source>
        <dbReference type="ARBA" id="ARBA00023242"/>
    </source>
</evidence>
<accession>I3S376</accession>
<name>I3S376_LOTJA</name>
<evidence type="ECO:0000256" key="3">
    <source>
        <dbReference type="ARBA" id="ARBA00023054"/>
    </source>
</evidence>
<dbReference type="AlphaFoldDB" id="I3S376"/>
<dbReference type="EMBL" id="BT134923">
    <property type="protein sequence ID" value="AFK34718.1"/>
    <property type="molecule type" value="mRNA"/>
</dbReference>
<keyword evidence="2" id="KW-0805">Transcription regulation</keyword>
<evidence type="ECO:0000313" key="8">
    <source>
        <dbReference type="EMBL" id="AFK34718.1"/>
    </source>
</evidence>
<dbReference type="PROSITE" id="PS51519">
    <property type="entry name" value="RWP_RK"/>
    <property type="match status" value="1"/>
</dbReference>
<comment type="function">
    <text evidence="1">Putative transcription factor.</text>
</comment>
<sequence length="90" mass="10421">MEEEEKLEKMPMPLALMLPSSSSSKVRGVKSSSRKLEFAEIKKHFGVKITEVAKNMNVGLTHLKKRCRELKIMRWPHKKLKSLNSRGNWS</sequence>
<keyword evidence="6" id="KW-0539">Nucleus</keyword>
<dbReference type="InterPro" id="IPR044607">
    <property type="entry name" value="RKD-like"/>
</dbReference>
<protein>
    <recommendedName>
        <fullName evidence="7">RWP-RK domain-containing protein</fullName>
    </recommendedName>
</protein>
<dbReference type="Pfam" id="PF02042">
    <property type="entry name" value="RWP-RK"/>
    <property type="match status" value="1"/>
</dbReference>